<dbReference type="RefSeq" id="WP_004630225.1">
    <property type="nucleotide sequence ID" value="NZ_AORV01000065.1"/>
</dbReference>
<feature type="domain" description="Fibronectin type-III" evidence="4">
    <location>
        <begin position="1468"/>
        <end position="1562"/>
    </location>
</feature>
<feature type="chain" id="PRO_5039044488" evidence="3">
    <location>
        <begin position="24"/>
        <end position="2321"/>
    </location>
</feature>
<dbReference type="InterPro" id="IPR050964">
    <property type="entry name" value="Striated_Muscle_Regulatory"/>
</dbReference>
<dbReference type="Pfam" id="PF00041">
    <property type="entry name" value="fn3"/>
    <property type="match status" value="2"/>
</dbReference>
<protein>
    <submittedName>
        <fullName evidence="6">Metallophosphoesterase</fullName>
    </submittedName>
</protein>
<dbReference type="PANTHER" id="PTHR13817:SF73">
    <property type="entry name" value="FIBRONECTIN TYPE-III DOMAIN-CONTAINING PROTEIN"/>
    <property type="match status" value="1"/>
</dbReference>
<dbReference type="Gene3D" id="3.60.21.10">
    <property type="match status" value="1"/>
</dbReference>
<reference evidence="6 7" key="1">
    <citation type="journal article" date="2013" name="Genome Announc.">
        <title>Draft Genome Sequence of the Cellulolytic, Mesophilic, Anaerobic Bacterium Clostridium termitidis Strain CT1112 (DSM 5398).</title>
        <authorList>
            <person name="Lal S."/>
            <person name="Ramachandran U."/>
            <person name="Zhang X."/>
            <person name="Munir R."/>
            <person name="Sparling R."/>
            <person name="Levin D.B."/>
        </authorList>
    </citation>
    <scope>NUCLEOTIDE SEQUENCE [LARGE SCALE GENOMIC DNA]</scope>
    <source>
        <strain evidence="6 7">CT1112</strain>
    </source>
</reference>
<dbReference type="InterPro" id="IPR013783">
    <property type="entry name" value="Ig-like_fold"/>
</dbReference>
<dbReference type="Pfam" id="PF00395">
    <property type="entry name" value="SLH"/>
    <property type="match status" value="3"/>
</dbReference>
<feature type="compositionally biased region" description="Low complexity" evidence="2">
    <location>
        <begin position="1885"/>
        <end position="1897"/>
    </location>
</feature>
<dbReference type="eggNOG" id="COG3210">
    <property type="taxonomic scope" value="Bacteria"/>
</dbReference>
<feature type="signal peptide" evidence="3">
    <location>
        <begin position="1"/>
        <end position="23"/>
    </location>
</feature>
<dbReference type="Gene3D" id="2.60.40.10">
    <property type="entry name" value="Immunoglobulins"/>
    <property type="match status" value="4"/>
</dbReference>
<feature type="region of interest" description="Disordered" evidence="2">
    <location>
        <begin position="972"/>
        <end position="992"/>
    </location>
</feature>
<feature type="domain" description="Fibronectin type-III" evidence="4">
    <location>
        <begin position="1785"/>
        <end position="1874"/>
    </location>
</feature>
<feature type="region of interest" description="Disordered" evidence="2">
    <location>
        <begin position="1872"/>
        <end position="1900"/>
    </location>
</feature>
<name>S0FMU7_RUMCE</name>
<dbReference type="eggNOG" id="COG1409">
    <property type="taxonomic scope" value="Bacteria"/>
</dbReference>
<comment type="caution">
    <text evidence="6">The sequence shown here is derived from an EMBL/GenBank/DDBJ whole genome shotgun (WGS) entry which is preliminary data.</text>
</comment>
<feature type="domain" description="SLH" evidence="5">
    <location>
        <begin position="2262"/>
        <end position="2321"/>
    </location>
</feature>
<sequence length="2321" mass="250292">MKSILKKIVAGVCTVALTFSMFAGSGGVAAAQKAANILITEVYIDDIDRPQWIPTGSAVFDPMEYVEIYNPTDSDINLSRDYKLYHYRKTEDKEYLMPFLGQTGDVIIPANSCAVLWAYYSSKYSSASESQTPTISDFRSAFGIQESVPVYKIDSSSCKGFYNTYNGSMRIKSSSGSLIYEAAFTPATDSADGKSIEFRAPAEGTVMLVYGQKTAPNPGVVSEEQYTPPTIPNQPVISNIFAKDNYSGEEPFTVSADFTDTKSASLFLKQSEYTGFQQFPMKSTETGKLGVTVPRTKLWGDTVTWYIEAYNDTKTTRSEEKTSGIQYAYDPAKQPQVLMTELKTEDTKYNYIEFYNNSDHTINFSHYNVFYEYPSGLSYLRWTFATNALYIDPGKTLVVWINDDEKTVAQFNQHYGVALEENKSIIKVNYSGMSPDIERTIKLGNVYEKPVVLGTYHEDEIDDTEKTTTIDYTYSRDNGIRMVKAETKSTPTPGSVKAWQVPAQRVAFDNYGGFEDDGSTMVLRPREAIPQAIDEGIALNVAFDCYDTATGVNTIETYYRFDDEVQYRVKLEKTQRIARQLITSIPASEFLGHKKVTFYIRAYNAYRYYDTPVYSVDINPTVKTEGITLNVSDNQVVSGVIPVSAIMLNGDDEINIEIDGQPQSLVPVLHNGAYFSYKSDNLTSYYKNAVTVGGKAVKLLSSWAGVGLKGAHIDSGDFVRKADGDYEVTVTLRAGTEGSPFQEGGTYASFAMSNMALYLPDGTFIYPDNGINYSDKYTIGSSGLSLDVHFTIPEEMLKGRGFQLDTAALAEGRHVIRASAGGSTASASIISDNAGPGVDVGFEEGQKLDQGYVISPAANDGGSDIDSSKTQAVLDGRKISLPYTVSSSDIGNGTHVLNVSFTDMLGQTTQKSVTFVTDITVPDAAVNQVEQESSTSAAISVQVNGGYNAGVTVAFMEGKQFSLQNNNIQVSSGAGDNPVFDGSSGGLSSSSDRELPYQLFQIQTGELKDEDLIEADWKGSSNAPGTLQMYVLNVSENKWEPVASEDQGGIKASFKAKNHIKDGTALLLVQNRSEGSIPSTSGRNTAQSPGNGSNEGSQAWDGTGVPENYDFSFAWISDPQYYVESWPHHYPEMNQWILDNRDNYNIKYTINTGDLIDEWDREEQWKIADQAQKLFDDAGMPNGVLAGNHDVASGNEEFDSYWKYFGEDRYNKNIYYGGSYRNNLGHYDLISAGGQDFIILYMSWDCYKPEVDWMNEVLAKYPERKAIIAIHRYLKQGGTLDYTGLLVQEQVVAKNPNVFAVINGHYFGAAIKVDGFDDNGDGIKERKVYQICTDYQGAAEGGLQYIKMLYFDLENDKIYMNSYSPYLNDFNYFDNPKLSSYDIGVTASSQDIYELDVDFDTSIKTLETGGLDVGIYTNNLIGKQENMSGTVTQLWEGLSPDTQYWWCANVTNEEGAVLRTPLTSVRTAPGTLEVPVISSVIPGDSHVVIGWNPVADAEGYKVFSGTVSGIYDTELGTAGSLTNSYDATGLVNGKKYYFAVKAVSGSIERSYSREVMAQPRASAAGVPEILSAAAGDGGVKISWSPVEGAAGYKIYADTIYMSTADVNTTAMITNTTSGAIDIADGGSTSPGAIYLDNVDGAAGGHLIQYVDGATYEYNIQDLTNGTLYYLAVTAVNAYGESPLSNQAMAVPTGIPAPPDGVSAAAGSSEIVLTWNNVPGADSYKIYKSETSEVYGAASATVDGTVLSYRASGLTGGKTYYFVIRAVNEYGVSRNSNEISAVVAAVPGAPTGVSATAGNGSATISFTPPEDNGGSPITGYIATSIPGGITATGTGNTIVVTGLNNGTSYRFTVRAVNSAGSGPESVASNVVIPIGTSGNDGGTSGPGNSSGSNTSGNTKAPAAEKASVKIYVNGIEGKFASAVTEKTGGQTVTSVTVDDGKIQEIISGLNNGAKITVPFDTGDDTSILVLNAQSIKNMEAKQAVLEIKAGSMIYNVPAAMMGIDDILPQFGSNIELKDIKVKVKLSEVSGETEAMIREAAGKNNYRVITGPVEFEITCTAGSKTVEVSNFKGYVERRLAVPEGADPASITTGVVAGQDGALFHVPTTITVIDGKYYARINSLTNSTYLLIESTKSFKDVEKHWAKQAINDMGSRLIVSGTEDGNFNPGGSITRAEFAAIVVNALGLRHTDSRNNSFTDVPAQAWYHDAVSIAAAYGLMTGSGNGEFRPEDRITREQALTVIAKAMEITGLKPEANPDEYQKILAGFSDSSKVASWAVKGAASCVDTGIVSGKDAGMLAPKADITRAEACVIIRNLLQKSKLI</sequence>
<dbReference type="Pfam" id="PF00149">
    <property type="entry name" value="Metallophos"/>
    <property type="match status" value="1"/>
</dbReference>
<dbReference type="STRING" id="1195236.CTER_4729"/>
<dbReference type="PATRIC" id="fig|1195236.3.peg.4914"/>
<dbReference type="eggNOG" id="COG4733">
    <property type="taxonomic scope" value="Bacteria"/>
</dbReference>
<dbReference type="SUPFAM" id="SSF56300">
    <property type="entry name" value="Metallo-dependent phosphatases"/>
    <property type="match status" value="1"/>
</dbReference>
<evidence type="ECO:0000259" key="4">
    <source>
        <dbReference type="PROSITE" id="PS50853"/>
    </source>
</evidence>
<dbReference type="InterPro" id="IPR029052">
    <property type="entry name" value="Metallo-depent_PP-like"/>
</dbReference>
<dbReference type="PROSITE" id="PS51272">
    <property type="entry name" value="SLH"/>
    <property type="match status" value="3"/>
</dbReference>
<dbReference type="CDD" id="cd00063">
    <property type="entry name" value="FN3"/>
    <property type="match status" value="4"/>
</dbReference>
<evidence type="ECO:0000313" key="6">
    <source>
        <dbReference type="EMBL" id="EMS69818.1"/>
    </source>
</evidence>
<keyword evidence="3" id="KW-0732">Signal</keyword>
<accession>S0FMU7</accession>
<feature type="domain" description="SLH" evidence="5">
    <location>
        <begin position="2130"/>
        <end position="2193"/>
    </location>
</feature>
<dbReference type="InterPro" id="IPR001119">
    <property type="entry name" value="SLH_dom"/>
</dbReference>
<dbReference type="InterPro" id="IPR004843">
    <property type="entry name" value="Calcineurin-like_PHP"/>
</dbReference>
<evidence type="ECO:0000313" key="7">
    <source>
        <dbReference type="Proteomes" id="UP000014155"/>
    </source>
</evidence>
<dbReference type="SUPFAM" id="SSF49265">
    <property type="entry name" value="Fibronectin type III"/>
    <property type="match status" value="3"/>
</dbReference>
<evidence type="ECO:0000259" key="5">
    <source>
        <dbReference type="PROSITE" id="PS51272"/>
    </source>
</evidence>
<feature type="compositionally biased region" description="Polar residues" evidence="2">
    <location>
        <begin position="1074"/>
        <end position="1097"/>
    </location>
</feature>
<proteinExistence type="predicted"/>
<dbReference type="InterPro" id="IPR003961">
    <property type="entry name" value="FN3_dom"/>
</dbReference>
<evidence type="ECO:0000256" key="1">
    <source>
        <dbReference type="ARBA" id="ARBA00022737"/>
    </source>
</evidence>
<dbReference type="PROSITE" id="PS50853">
    <property type="entry name" value="FN3"/>
    <property type="match status" value="3"/>
</dbReference>
<dbReference type="GO" id="GO:0016787">
    <property type="term" value="F:hydrolase activity"/>
    <property type="evidence" value="ECO:0007669"/>
    <property type="project" value="InterPro"/>
</dbReference>
<feature type="domain" description="Fibronectin type-III" evidence="4">
    <location>
        <begin position="1694"/>
        <end position="1784"/>
    </location>
</feature>
<dbReference type="SMART" id="SM00060">
    <property type="entry name" value="FN3"/>
    <property type="match status" value="4"/>
</dbReference>
<dbReference type="InterPro" id="IPR036116">
    <property type="entry name" value="FN3_sf"/>
</dbReference>
<dbReference type="EMBL" id="AORV01000065">
    <property type="protein sequence ID" value="EMS69818.1"/>
    <property type="molecule type" value="Genomic_DNA"/>
</dbReference>
<keyword evidence="7" id="KW-1185">Reference proteome</keyword>
<feature type="domain" description="SLH" evidence="5">
    <location>
        <begin position="2194"/>
        <end position="2254"/>
    </location>
</feature>
<dbReference type="PANTHER" id="PTHR13817">
    <property type="entry name" value="TITIN"/>
    <property type="match status" value="1"/>
</dbReference>
<evidence type="ECO:0000256" key="3">
    <source>
        <dbReference type="SAM" id="SignalP"/>
    </source>
</evidence>
<feature type="region of interest" description="Disordered" evidence="2">
    <location>
        <begin position="1074"/>
        <end position="1102"/>
    </location>
</feature>
<evidence type="ECO:0000256" key="2">
    <source>
        <dbReference type="SAM" id="MobiDB-lite"/>
    </source>
</evidence>
<gene>
    <name evidence="6" type="ORF">CTER_4729</name>
</gene>
<keyword evidence="1" id="KW-0677">Repeat</keyword>
<organism evidence="6 7">
    <name type="scientific">Ruminiclostridium cellobioparum subsp. termitidis CT1112</name>
    <dbReference type="NCBI Taxonomy" id="1195236"/>
    <lineage>
        <taxon>Bacteria</taxon>
        <taxon>Bacillati</taxon>
        <taxon>Bacillota</taxon>
        <taxon>Clostridia</taxon>
        <taxon>Eubacteriales</taxon>
        <taxon>Oscillospiraceae</taxon>
        <taxon>Ruminiclostridium</taxon>
    </lineage>
</organism>
<dbReference type="Proteomes" id="UP000014155">
    <property type="component" value="Unassembled WGS sequence"/>
</dbReference>